<protein>
    <submittedName>
        <fullName evidence="1 3">Uncharacterized protein</fullName>
    </submittedName>
</protein>
<reference evidence="3" key="1">
    <citation type="submission" date="2017-02" db="UniProtKB">
        <authorList>
            <consortium name="WormBaseParasite"/>
        </authorList>
    </citation>
    <scope>IDENTIFICATION</scope>
</reference>
<dbReference type="Proteomes" id="UP000271162">
    <property type="component" value="Unassembled WGS sequence"/>
</dbReference>
<sequence>MNVSVSECFVGRELDAYLVCNVFEHCRSASGDLGAVEESRMGAELRTRLGAEEEKRPGAELKMRLGVEEEKRLGAKLKMRLNRPPRRSYLYYSG</sequence>
<reference evidence="1 2" key="2">
    <citation type="submission" date="2018-11" db="EMBL/GenBank/DDBJ databases">
        <authorList>
            <consortium name="Pathogen Informatics"/>
        </authorList>
    </citation>
    <scope>NUCLEOTIDE SEQUENCE [LARGE SCALE GENOMIC DNA]</scope>
</reference>
<dbReference type="EMBL" id="UYSL01021022">
    <property type="protein sequence ID" value="VDL76970.1"/>
    <property type="molecule type" value="Genomic_DNA"/>
</dbReference>
<gene>
    <name evidence="1" type="ORF">NBR_LOCUS13381</name>
</gene>
<evidence type="ECO:0000313" key="1">
    <source>
        <dbReference type="EMBL" id="VDL76970.1"/>
    </source>
</evidence>
<accession>A0A0N4YAG5</accession>
<dbReference type="WBParaSite" id="NBR_0001338001-mRNA-1">
    <property type="protein sequence ID" value="NBR_0001338001-mRNA-1"/>
    <property type="gene ID" value="NBR_0001338001"/>
</dbReference>
<dbReference type="AlphaFoldDB" id="A0A0N4YAG5"/>
<evidence type="ECO:0000313" key="3">
    <source>
        <dbReference type="WBParaSite" id="NBR_0001338001-mRNA-1"/>
    </source>
</evidence>
<keyword evidence="2" id="KW-1185">Reference proteome</keyword>
<name>A0A0N4YAG5_NIPBR</name>
<proteinExistence type="predicted"/>
<evidence type="ECO:0000313" key="2">
    <source>
        <dbReference type="Proteomes" id="UP000271162"/>
    </source>
</evidence>
<organism evidence="3">
    <name type="scientific">Nippostrongylus brasiliensis</name>
    <name type="common">Rat hookworm</name>
    <dbReference type="NCBI Taxonomy" id="27835"/>
    <lineage>
        <taxon>Eukaryota</taxon>
        <taxon>Metazoa</taxon>
        <taxon>Ecdysozoa</taxon>
        <taxon>Nematoda</taxon>
        <taxon>Chromadorea</taxon>
        <taxon>Rhabditida</taxon>
        <taxon>Rhabditina</taxon>
        <taxon>Rhabditomorpha</taxon>
        <taxon>Strongyloidea</taxon>
        <taxon>Heligmosomidae</taxon>
        <taxon>Nippostrongylus</taxon>
    </lineage>
</organism>